<proteinExistence type="predicted"/>
<dbReference type="HOGENOM" id="CLU_1431797_0_0_5"/>
<dbReference type="OrthoDB" id="6637673at2"/>
<reference evidence="1 2" key="1">
    <citation type="submission" date="2012-04" db="EMBL/GenBank/DDBJ databases">
        <title>The Genome Sequence of Afipia clevelandensis ATCC 49720.</title>
        <authorList>
            <consortium name="The Broad Institute Genome Sequencing Platform"/>
            <person name="Earl A."/>
            <person name="Ward D."/>
            <person name="Feldgarden M."/>
            <person name="Gevers D."/>
            <person name="Huys G."/>
            <person name="Walker B."/>
            <person name="Young S.K."/>
            <person name="Zeng Q."/>
            <person name="Gargeya S."/>
            <person name="Fitzgerald M."/>
            <person name="Haas B."/>
            <person name="Abouelleil A."/>
            <person name="Alvarado L."/>
            <person name="Arachchi H.M."/>
            <person name="Berlin A."/>
            <person name="Chapman S.B."/>
            <person name="Goldberg J."/>
            <person name="Griggs A."/>
            <person name="Gujja S."/>
            <person name="Hansen M."/>
            <person name="Howarth C."/>
            <person name="Imamovic A."/>
            <person name="Larimer J."/>
            <person name="McCowen C."/>
            <person name="Montmayeur A."/>
            <person name="Murphy C."/>
            <person name="Neiman D."/>
            <person name="Pearson M."/>
            <person name="Priest M."/>
            <person name="Roberts A."/>
            <person name="Saif S."/>
            <person name="Shea T."/>
            <person name="Sisk P."/>
            <person name="Sykes S."/>
            <person name="Wortman J."/>
            <person name="Nusbaum C."/>
            <person name="Birren B."/>
        </authorList>
    </citation>
    <scope>NUCLEOTIDE SEQUENCE [LARGE SCALE GENOMIC DNA]</scope>
    <source>
        <strain evidence="1 2">ATCC 49720</strain>
    </source>
</reference>
<evidence type="ECO:0000313" key="1">
    <source>
        <dbReference type="EMBL" id="EKS36054.1"/>
    </source>
</evidence>
<dbReference type="RefSeq" id="WP_002713132.1">
    <property type="nucleotide sequence ID" value="NZ_KB375281.1"/>
</dbReference>
<organism evidence="1 2">
    <name type="scientific">Afipia clevelandensis ATCC 49720</name>
    <dbReference type="NCBI Taxonomy" id="883079"/>
    <lineage>
        <taxon>Bacteria</taxon>
        <taxon>Pseudomonadati</taxon>
        <taxon>Pseudomonadota</taxon>
        <taxon>Alphaproteobacteria</taxon>
        <taxon>Hyphomicrobiales</taxon>
        <taxon>Nitrobacteraceae</taxon>
        <taxon>Afipia</taxon>
    </lineage>
</organism>
<accession>K8P5N5</accession>
<dbReference type="AlphaFoldDB" id="K8P5N5"/>
<name>K8P5N5_9BRAD</name>
<gene>
    <name evidence="1" type="ORF">HMPREF9696_02266</name>
</gene>
<comment type="caution">
    <text evidence="1">The sequence shown here is derived from an EMBL/GenBank/DDBJ whole genome shotgun (WGS) entry which is preliminary data.</text>
</comment>
<evidence type="ECO:0000313" key="2">
    <source>
        <dbReference type="Proteomes" id="UP000001095"/>
    </source>
</evidence>
<dbReference type="Proteomes" id="UP000001095">
    <property type="component" value="Unassembled WGS sequence"/>
</dbReference>
<protein>
    <submittedName>
        <fullName evidence="1">Uncharacterized protein</fullName>
    </submittedName>
</protein>
<dbReference type="EMBL" id="AGWY01000008">
    <property type="protein sequence ID" value="EKS36054.1"/>
    <property type="molecule type" value="Genomic_DNA"/>
</dbReference>
<keyword evidence="2" id="KW-1185">Reference proteome</keyword>
<sequence length="189" mass="22222">MTLPRHSENEYLLGLRSIVDACEHGEYFYWPDPTDEDYAIFGKIMWLYTGLDFVLRMTAEAMDDGNMLESPFKGKVRSLSIKRTTDAILSSQIWTANHRFAFERINDRRRLRNLIGHFITKRFVEEDAFIFMTKSASDFKQVFDVEPEPDQMLYGVIETEQVRKAIPEIERLLRWAEKLPRDLSTPMST</sequence>